<dbReference type="AlphaFoldDB" id="A0A0T5X968"/>
<dbReference type="CDD" id="cd06261">
    <property type="entry name" value="TM_PBP2"/>
    <property type="match status" value="1"/>
</dbReference>
<evidence type="ECO:0000256" key="8">
    <source>
        <dbReference type="RuleBase" id="RU363032"/>
    </source>
</evidence>
<protein>
    <submittedName>
        <fullName evidence="10">ABC transporter, permease protein</fullName>
    </submittedName>
</protein>
<dbReference type="PANTHER" id="PTHR30614:SF0">
    <property type="entry name" value="L-CYSTINE TRANSPORT SYSTEM PERMEASE PROTEIN TCYL"/>
    <property type="match status" value="1"/>
</dbReference>
<proteinExistence type="inferred from homology"/>
<evidence type="ECO:0000256" key="7">
    <source>
        <dbReference type="ARBA" id="ARBA00023136"/>
    </source>
</evidence>
<dbReference type="Proteomes" id="UP000005273">
    <property type="component" value="Unassembled WGS sequence"/>
</dbReference>
<dbReference type="SUPFAM" id="SSF161098">
    <property type="entry name" value="MetI-like"/>
    <property type="match status" value="1"/>
</dbReference>
<dbReference type="NCBIfam" id="TIGR01726">
    <property type="entry name" value="HEQRo_perm_3TM"/>
    <property type="match status" value="1"/>
</dbReference>
<accession>A0A0T5X968</accession>
<comment type="caution">
    <text evidence="10">The sequence shown here is derived from an EMBL/GenBank/DDBJ whole genome shotgun (WGS) entry which is preliminary data.</text>
</comment>
<comment type="similarity">
    <text evidence="8">Belongs to the binding-protein-dependent transport system permease family.</text>
</comment>
<dbReference type="STRING" id="592015.HMPREF1705_02669"/>
<dbReference type="GO" id="GO:0043190">
    <property type="term" value="C:ATP-binding cassette (ABC) transporter complex"/>
    <property type="evidence" value="ECO:0007669"/>
    <property type="project" value="InterPro"/>
</dbReference>
<evidence type="ECO:0000313" key="11">
    <source>
        <dbReference type="Proteomes" id="UP000005273"/>
    </source>
</evidence>
<reference evidence="11" key="1">
    <citation type="submission" date="2012-09" db="EMBL/GenBank/DDBJ databases">
        <authorList>
            <person name="Weinstock G."/>
            <person name="Sodergren E."/>
            <person name="Clifton S."/>
            <person name="Fulton L."/>
            <person name="Fulton B."/>
            <person name="Courtney L."/>
            <person name="Fronick C."/>
            <person name="Harrison M."/>
            <person name="Strong C."/>
            <person name="Farmer C."/>
            <person name="Delehaunty K."/>
            <person name="Markovic C."/>
            <person name="Hall O."/>
            <person name="Minx P."/>
            <person name="Tomlinson C."/>
            <person name="Mitreva M."/>
            <person name="Nelson J."/>
            <person name="Hou S."/>
            <person name="Wollam A."/>
            <person name="Pepin K.H."/>
            <person name="Johnson M."/>
            <person name="Bhonagiri V."/>
            <person name="Nash W.E."/>
            <person name="Suruliraj S."/>
            <person name="Warren W."/>
            <person name="Chinwalla A."/>
            <person name="Mardis E.R."/>
            <person name="Wilson R.K."/>
        </authorList>
    </citation>
    <scope>NUCLEOTIDE SEQUENCE [LARGE SCALE GENOMIC DNA]</scope>
    <source>
        <strain evidence="11">OS1</strain>
    </source>
</reference>
<evidence type="ECO:0000256" key="5">
    <source>
        <dbReference type="ARBA" id="ARBA00022970"/>
    </source>
</evidence>
<comment type="subcellular location">
    <subcellularLocation>
        <location evidence="1 8">Cell membrane</location>
        <topology evidence="1 8">Multi-pass membrane protein</topology>
    </subcellularLocation>
</comment>
<keyword evidence="6 8" id="KW-1133">Transmembrane helix</keyword>
<dbReference type="InterPro" id="IPR043429">
    <property type="entry name" value="ArtM/GltK/GlnP/TcyL/YhdX-like"/>
</dbReference>
<dbReference type="GO" id="GO:0006865">
    <property type="term" value="P:amino acid transport"/>
    <property type="evidence" value="ECO:0007669"/>
    <property type="project" value="UniProtKB-KW"/>
</dbReference>
<dbReference type="GO" id="GO:0022857">
    <property type="term" value="F:transmembrane transporter activity"/>
    <property type="evidence" value="ECO:0007669"/>
    <property type="project" value="InterPro"/>
</dbReference>
<evidence type="ECO:0000256" key="6">
    <source>
        <dbReference type="ARBA" id="ARBA00022989"/>
    </source>
</evidence>
<feature type="domain" description="ABC transmembrane type-1" evidence="9">
    <location>
        <begin position="25"/>
        <end position="213"/>
    </location>
</feature>
<feature type="transmembrane region" description="Helical" evidence="8">
    <location>
        <begin position="87"/>
        <end position="107"/>
    </location>
</feature>
<feature type="transmembrane region" description="Helical" evidence="8">
    <location>
        <begin position="56"/>
        <end position="81"/>
    </location>
</feature>
<dbReference type="InterPro" id="IPR000515">
    <property type="entry name" value="MetI-like"/>
</dbReference>
<dbReference type="eggNOG" id="COG0765">
    <property type="taxonomic scope" value="Bacteria"/>
</dbReference>
<keyword evidence="11" id="KW-1185">Reference proteome</keyword>
<feature type="transmembrane region" description="Helical" evidence="8">
    <location>
        <begin position="191"/>
        <end position="213"/>
    </location>
</feature>
<dbReference type="Gene3D" id="1.10.3720.10">
    <property type="entry name" value="MetI-like"/>
    <property type="match status" value="1"/>
</dbReference>
<evidence type="ECO:0000259" key="9">
    <source>
        <dbReference type="PROSITE" id="PS50928"/>
    </source>
</evidence>
<keyword evidence="2 8" id="KW-0813">Transport</keyword>
<gene>
    <name evidence="10" type="ORF">HMPREF1705_02669</name>
</gene>
<feature type="transmembrane region" description="Helical" evidence="8">
    <location>
        <begin position="25"/>
        <end position="49"/>
    </location>
</feature>
<keyword evidence="7 8" id="KW-0472">Membrane</keyword>
<dbReference type="InterPro" id="IPR010065">
    <property type="entry name" value="AA_ABC_transptr_permease_3TM"/>
</dbReference>
<evidence type="ECO:0000256" key="1">
    <source>
        <dbReference type="ARBA" id="ARBA00004651"/>
    </source>
</evidence>
<dbReference type="PANTHER" id="PTHR30614">
    <property type="entry name" value="MEMBRANE COMPONENT OF AMINO ACID ABC TRANSPORTER"/>
    <property type="match status" value="1"/>
</dbReference>
<dbReference type="EMBL" id="ACJX03000001">
    <property type="protein sequence ID" value="KRT34446.1"/>
    <property type="molecule type" value="Genomic_DNA"/>
</dbReference>
<keyword evidence="4 8" id="KW-0812">Transmembrane</keyword>
<keyword evidence="5" id="KW-0029">Amino-acid transport</keyword>
<organism evidence="10 11">
    <name type="scientific">Acetomicrobium hydrogeniformans ATCC BAA-1850</name>
    <dbReference type="NCBI Taxonomy" id="592015"/>
    <lineage>
        <taxon>Bacteria</taxon>
        <taxon>Thermotogati</taxon>
        <taxon>Synergistota</taxon>
        <taxon>Synergistia</taxon>
        <taxon>Synergistales</taxon>
        <taxon>Acetomicrobiaceae</taxon>
        <taxon>Acetomicrobium</taxon>
    </lineage>
</organism>
<dbReference type="InterPro" id="IPR035906">
    <property type="entry name" value="MetI-like_sf"/>
</dbReference>
<evidence type="ECO:0000256" key="3">
    <source>
        <dbReference type="ARBA" id="ARBA00022475"/>
    </source>
</evidence>
<evidence type="ECO:0000256" key="2">
    <source>
        <dbReference type="ARBA" id="ARBA00022448"/>
    </source>
</evidence>
<dbReference type="RefSeq" id="WP_009200672.1">
    <property type="nucleotide sequence ID" value="NZ_ACJX03000001.1"/>
</dbReference>
<evidence type="ECO:0000313" key="10">
    <source>
        <dbReference type="EMBL" id="KRT34446.1"/>
    </source>
</evidence>
<dbReference type="Pfam" id="PF00528">
    <property type="entry name" value="BPD_transp_1"/>
    <property type="match status" value="1"/>
</dbReference>
<keyword evidence="3" id="KW-1003">Cell membrane</keyword>
<sequence>MLEFLRQFLIVDIFISNFGTLMKGLAFTFELAIVAMFFGTILGVLLALGRSFGNRLLSWLCTAYVELIRGTPLLAQLFILYFALPPYGIRLSAVSVAFLGFILNSAAYQAEYTRGSIEAVGEDQFKAAYSLGMGKWQTIFYVVLPQAIRWSIPAWMNEFIYLLKCTSIAYIIGAPDLLTQGKFIASRNYQFFRVYLIVAIIYLVIVLAATWIVGKIEQKVQIPGFGYDKARR</sequence>
<name>A0A0T5X968_9BACT</name>
<evidence type="ECO:0000256" key="4">
    <source>
        <dbReference type="ARBA" id="ARBA00022692"/>
    </source>
</evidence>
<dbReference type="PROSITE" id="PS50928">
    <property type="entry name" value="ABC_TM1"/>
    <property type="match status" value="1"/>
</dbReference>